<evidence type="ECO:0000313" key="1">
    <source>
        <dbReference type="EMBL" id="GIU67149.1"/>
    </source>
</evidence>
<proteinExistence type="predicted"/>
<reference evidence="1" key="2">
    <citation type="journal article" date="2023" name="ISME Commun">
        <title>Characterization of a bloom-associated alphaproteobacterial lineage, 'Candidatus Phycosocius': insights into freshwater algal-bacterial interactions.</title>
        <authorList>
            <person name="Tanabe Y."/>
            <person name="Yamaguchi H."/>
            <person name="Yoshida M."/>
            <person name="Kai A."/>
            <person name="Okazaki Y."/>
        </authorList>
    </citation>
    <scope>NUCLEOTIDE SEQUENCE</scope>
    <source>
        <strain evidence="1">BOTRYCO-1</strain>
    </source>
</reference>
<accession>A0ABQ4PWX8</accession>
<organism evidence="1 2">
    <name type="scientific">Candidatus Phycosocius spiralis</name>
    <dbReference type="NCBI Taxonomy" id="2815099"/>
    <lineage>
        <taxon>Bacteria</taxon>
        <taxon>Pseudomonadati</taxon>
        <taxon>Pseudomonadota</taxon>
        <taxon>Alphaproteobacteria</taxon>
        <taxon>Caulobacterales</taxon>
        <taxon>Caulobacterales incertae sedis</taxon>
        <taxon>Candidatus Phycosocius</taxon>
    </lineage>
</organism>
<reference evidence="1" key="1">
    <citation type="submission" date="2021-05" db="EMBL/GenBank/DDBJ databases">
        <authorList>
            <person name="Tanabe Y."/>
        </authorList>
    </citation>
    <scope>NUCLEOTIDE SEQUENCE</scope>
    <source>
        <strain evidence="1">BOTRYCO-1</strain>
    </source>
</reference>
<sequence length="76" mass="8440">MAAAPFPVITQRCVESGAMPTAANPDIGALRARSDLGAYPEKQPDRMSAFAWLRHYHVDNIDDIDSLTVRDRLLSR</sequence>
<gene>
    <name evidence="1" type="ORF">PsB1_1303</name>
</gene>
<dbReference type="EMBL" id="BPFZ01000007">
    <property type="protein sequence ID" value="GIU67149.1"/>
    <property type="molecule type" value="Genomic_DNA"/>
</dbReference>
<dbReference type="Proteomes" id="UP001161064">
    <property type="component" value="Unassembled WGS sequence"/>
</dbReference>
<evidence type="ECO:0000313" key="2">
    <source>
        <dbReference type="Proteomes" id="UP001161064"/>
    </source>
</evidence>
<keyword evidence="2" id="KW-1185">Reference proteome</keyword>
<protein>
    <submittedName>
        <fullName evidence="1">Uncharacterized protein</fullName>
    </submittedName>
</protein>
<name>A0ABQ4PWX8_9PROT</name>
<comment type="caution">
    <text evidence="1">The sequence shown here is derived from an EMBL/GenBank/DDBJ whole genome shotgun (WGS) entry which is preliminary data.</text>
</comment>